<dbReference type="InterPro" id="IPR011990">
    <property type="entry name" value="TPR-like_helical_dom_sf"/>
</dbReference>
<dbReference type="Proteomes" id="UP000064967">
    <property type="component" value="Chromosome"/>
</dbReference>
<dbReference type="OrthoDB" id="5514508at2"/>
<dbReference type="SUPFAM" id="SSF48452">
    <property type="entry name" value="TPR-like"/>
    <property type="match status" value="1"/>
</dbReference>
<keyword evidence="3" id="KW-1185">Reference proteome</keyword>
<proteinExistence type="predicted"/>
<gene>
    <name evidence="2" type="ORF">AKJ09_01737</name>
</gene>
<feature type="compositionally biased region" description="Low complexity" evidence="1">
    <location>
        <begin position="89"/>
        <end position="120"/>
    </location>
</feature>
<evidence type="ECO:0000313" key="3">
    <source>
        <dbReference type="Proteomes" id="UP000064967"/>
    </source>
</evidence>
<dbReference type="STRING" id="1391654.AKJ09_01737"/>
<protein>
    <submittedName>
        <fullName evidence="2">Uncharacterized protein</fullName>
    </submittedName>
</protein>
<feature type="region of interest" description="Disordered" evidence="1">
    <location>
        <begin position="84"/>
        <end position="127"/>
    </location>
</feature>
<sequence length="268" mass="27210">MTPPDSERLIRGSTNDMTRTLLESAKGDAPDPHARSHMLAALASAPAAPETVGLVRRFARPGGNYVYAIGALLVLSAGATLTVATTSNSSSPPGQVTTSTPSTTPAAPESVEETSASASAGPVVTPDALPSAPVADVETAPKVISAKRAKLVEAVPKGAANDNASTLAREIAAVEAARTALASGDPSRALALLAEYDREFPTGAFAVEVSVLRIEALARAGRIDEARALGARFLALHPHGAFARRVALTLGRSNAPPTSAVAPDARGD</sequence>
<dbReference type="EMBL" id="CP012333">
    <property type="protein sequence ID" value="AKU95073.1"/>
    <property type="molecule type" value="Genomic_DNA"/>
</dbReference>
<dbReference type="AlphaFoldDB" id="A0A0K1PNG9"/>
<reference evidence="2 3" key="1">
    <citation type="submission" date="2015-08" db="EMBL/GenBank/DDBJ databases">
        <authorList>
            <person name="Babu N.S."/>
            <person name="Beckwith C.J."/>
            <person name="Beseler K.G."/>
            <person name="Brison A."/>
            <person name="Carone J.V."/>
            <person name="Caskin T.P."/>
            <person name="Diamond M."/>
            <person name="Durham M.E."/>
            <person name="Foxe J.M."/>
            <person name="Go M."/>
            <person name="Henderson B.A."/>
            <person name="Jones I.B."/>
            <person name="McGettigan J.A."/>
            <person name="Micheletti S.J."/>
            <person name="Nasrallah M.E."/>
            <person name="Ortiz D."/>
            <person name="Piller C.R."/>
            <person name="Privatt S.R."/>
            <person name="Schneider S.L."/>
            <person name="Sharp S."/>
            <person name="Smith T.C."/>
            <person name="Stanton J.D."/>
            <person name="Ullery H.E."/>
            <person name="Wilson R.J."/>
            <person name="Serrano M.G."/>
            <person name="Buck G."/>
            <person name="Lee V."/>
            <person name="Wang Y."/>
            <person name="Carvalho R."/>
            <person name="Voegtly L."/>
            <person name="Shi R."/>
            <person name="Duckworth R."/>
            <person name="Johnson A."/>
            <person name="Loviza R."/>
            <person name="Walstead R."/>
            <person name="Shah Z."/>
            <person name="Kiflezghi M."/>
            <person name="Wade K."/>
            <person name="Ball S.L."/>
            <person name="Bradley K.W."/>
            <person name="Asai D.J."/>
            <person name="Bowman C.A."/>
            <person name="Russell D.A."/>
            <person name="Pope W.H."/>
            <person name="Jacobs-Sera D."/>
            <person name="Hendrix R.W."/>
            <person name="Hatfull G.F."/>
        </authorList>
    </citation>
    <scope>NUCLEOTIDE SEQUENCE [LARGE SCALE GENOMIC DNA]</scope>
    <source>
        <strain evidence="2 3">DSM 27648</strain>
    </source>
</reference>
<dbReference type="RefSeq" id="WP_146646575.1">
    <property type="nucleotide sequence ID" value="NZ_CP012333.1"/>
</dbReference>
<evidence type="ECO:0000256" key="1">
    <source>
        <dbReference type="SAM" id="MobiDB-lite"/>
    </source>
</evidence>
<dbReference type="KEGG" id="llu:AKJ09_01737"/>
<accession>A0A0K1PNG9</accession>
<organism evidence="2 3">
    <name type="scientific">Labilithrix luteola</name>
    <dbReference type="NCBI Taxonomy" id="1391654"/>
    <lineage>
        <taxon>Bacteria</taxon>
        <taxon>Pseudomonadati</taxon>
        <taxon>Myxococcota</taxon>
        <taxon>Polyangia</taxon>
        <taxon>Polyangiales</taxon>
        <taxon>Labilitrichaceae</taxon>
        <taxon>Labilithrix</taxon>
    </lineage>
</organism>
<evidence type="ECO:0000313" key="2">
    <source>
        <dbReference type="EMBL" id="AKU95073.1"/>
    </source>
</evidence>
<dbReference type="Gene3D" id="1.25.40.10">
    <property type="entry name" value="Tetratricopeptide repeat domain"/>
    <property type="match status" value="1"/>
</dbReference>
<name>A0A0K1PNG9_9BACT</name>
<dbReference type="PATRIC" id="fig|1391654.3.peg.1752"/>